<keyword evidence="1" id="KW-0732">Signal</keyword>
<dbReference type="SUPFAM" id="SSF49899">
    <property type="entry name" value="Concanavalin A-like lectins/glucanases"/>
    <property type="match status" value="1"/>
</dbReference>
<name>A0A4R5C953_9FLAO</name>
<gene>
    <name evidence="2" type="ORF">E0F76_15935</name>
</gene>
<dbReference type="GO" id="GO:0005975">
    <property type="term" value="P:carbohydrate metabolic process"/>
    <property type="evidence" value="ECO:0007669"/>
    <property type="project" value="UniProtKB-ARBA"/>
</dbReference>
<dbReference type="Proteomes" id="UP000295479">
    <property type="component" value="Unassembled WGS sequence"/>
</dbReference>
<feature type="signal peptide" evidence="1">
    <location>
        <begin position="1"/>
        <end position="32"/>
    </location>
</feature>
<dbReference type="OrthoDB" id="9801383at2"/>
<keyword evidence="3" id="KW-1185">Reference proteome</keyword>
<dbReference type="EMBL" id="SMFK01000014">
    <property type="protein sequence ID" value="TDD94720.1"/>
    <property type="molecule type" value="Genomic_DNA"/>
</dbReference>
<reference evidence="2 3" key="1">
    <citation type="submission" date="2019-03" db="EMBL/GenBank/DDBJ databases">
        <title>Flavobacterium AR-3-4 sp. nov. isolated from arctic soil.</title>
        <authorList>
            <person name="Chaudhary D.K."/>
        </authorList>
    </citation>
    <scope>NUCLEOTIDE SEQUENCE [LARGE SCALE GENOMIC DNA]</scope>
    <source>
        <strain evidence="2 3">AR-3-4</strain>
    </source>
</reference>
<comment type="caution">
    <text evidence="2">The sequence shown here is derived from an EMBL/GenBank/DDBJ whole genome shotgun (WGS) entry which is preliminary data.</text>
</comment>
<organism evidence="2 3">
    <name type="scientific">Flavobacterium cellulosilyticum</name>
    <dbReference type="NCBI Taxonomy" id="2541731"/>
    <lineage>
        <taxon>Bacteria</taxon>
        <taxon>Pseudomonadati</taxon>
        <taxon>Bacteroidota</taxon>
        <taxon>Flavobacteriia</taxon>
        <taxon>Flavobacteriales</taxon>
        <taxon>Flavobacteriaceae</taxon>
        <taxon>Flavobacterium</taxon>
    </lineage>
</organism>
<protein>
    <submittedName>
        <fullName evidence="2">LamG domain-containing protein</fullName>
    </submittedName>
</protein>
<feature type="chain" id="PRO_5020353161" evidence="1">
    <location>
        <begin position="33"/>
        <end position="355"/>
    </location>
</feature>
<accession>A0A4R5C953</accession>
<dbReference type="Pfam" id="PF13385">
    <property type="entry name" value="Laminin_G_3"/>
    <property type="match status" value="1"/>
</dbReference>
<dbReference type="RefSeq" id="WP_132008379.1">
    <property type="nucleotide sequence ID" value="NZ_SMFK01000014.1"/>
</dbReference>
<dbReference type="PROSITE" id="PS51257">
    <property type="entry name" value="PROKAR_LIPOPROTEIN"/>
    <property type="match status" value="1"/>
</dbReference>
<dbReference type="AlphaFoldDB" id="A0A4R5C953"/>
<proteinExistence type="predicted"/>
<sequence length="355" mass="38456">MKITKKINMKASFLALLLGGLFLISSCSSSSSDNVPVVNKTNLTTLNTSTQTKLDTSLEGSAEGQYILGTKAALQTVLDASKVLVASSTATQLQIDNMTVQLNQAIALFETKKVTPIDPTNLVGQWTFDEGTGTTVKDYSTTNATGTFGSSVLGTGTALPTWATDRYGNAKKAIAFDNGAKITVPYNAKLNPTKMSISLWIYATAKNDNNRFMGLHAWNGYKFQLQGDNKPFFTGATIANGIYDRDDAEGILVLNTWYHISVTFGDGHTVFYINGTKVKDWDNTPGSLITVVGHDLTFGVDSSKYAATDVNYDVDKIIPAAWGGFFHGSLDEIRIYKSVLTEAQVKAIYDTEKKP</sequence>
<dbReference type="InterPro" id="IPR013320">
    <property type="entry name" value="ConA-like_dom_sf"/>
</dbReference>
<evidence type="ECO:0000313" key="2">
    <source>
        <dbReference type="EMBL" id="TDD94720.1"/>
    </source>
</evidence>
<dbReference type="Gene3D" id="2.60.120.200">
    <property type="match status" value="1"/>
</dbReference>
<evidence type="ECO:0000313" key="3">
    <source>
        <dbReference type="Proteomes" id="UP000295479"/>
    </source>
</evidence>
<evidence type="ECO:0000256" key="1">
    <source>
        <dbReference type="SAM" id="SignalP"/>
    </source>
</evidence>
<dbReference type="Gene3D" id="1.20.1270.90">
    <property type="entry name" value="AF1782-like"/>
    <property type="match status" value="1"/>
</dbReference>
<dbReference type="GO" id="GO:0004553">
    <property type="term" value="F:hydrolase activity, hydrolyzing O-glycosyl compounds"/>
    <property type="evidence" value="ECO:0007669"/>
    <property type="project" value="UniProtKB-ARBA"/>
</dbReference>